<evidence type="ECO:0000313" key="2">
    <source>
        <dbReference type="Proteomes" id="UP001063166"/>
    </source>
</evidence>
<name>A0A9P3UIR4_LYOSH</name>
<gene>
    <name evidence="1" type="ORF">LshimejAT787_0201220</name>
</gene>
<dbReference type="AlphaFoldDB" id="A0A9P3UIR4"/>
<organism evidence="1 2">
    <name type="scientific">Lyophyllum shimeji</name>
    <name type="common">Hon-shimeji</name>
    <name type="synonym">Tricholoma shimeji</name>
    <dbReference type="NCBI Taxonomy" id="47721"/>
    <lineage>
        <taxon>Eukaryota</taxon>
        <taxon>Fungi</taxon>
        <taxon>Dikarya</taxon>
        <taxon>Basidiomycota</taxon>
        <taxon>Agaricomycotina</taxon>
        <taxon>Agaricomycetes</taxon>
        <taxon>Agaricomycetidae</taxon>
        <taxon>Agaricales</taxon>
        <taxon>Tricholomatineae</taxon>
        <taxon>Lyophyllaceae</taxon>
        <taxon>Lyophyllum</taxon>
    </lineage>
</organism>
<comment type="caution">
    <text evidence="1">The sequence shown here is derived from an EMBL/GenBank/DDBJ whole genome shotgun (WGS) entry which is preliminary data.</text>
</comment>
<dbReference type="EMBL" id="BRPK01000002">
    <property type="protein sequence ID" value="GLB34557.1"/>
    <property type="molecule type" value="Genomic_DNA"/>
</dbReference>
<reference evidence="1" key="1">
    <citation type="submission" date="2022-07" db="EMBL/GenBank/DDBJ databases">
        <title>The genome of Lyophyllum shimeji provides insight into the initial evolution of ectomycorrhizal fungal genome.</title>
        <authorList>
            <person name="Kobayashi Y."/>
            <person name="Shibata T."/>
            <person name="Hirakawa H."/>
            <person name="Shigenobu S."/>
            <person name="Nishiyama T."/>
            <person name="Yamada A."/>
            <person name="Hasebe M."/>
            <person name="Kawaguchi M."/>
        </authorList>
    </citation>
    <scope>NUCLEOTIDE SEQUENCE</scope>
    <source>
        <strain evidence="1">AT787</strain>
    </source>
</reference>
<dbReference type="Proteomes" id="UP001063166">
    <property type="component" value="Unassembled WGS sequence"/>
</dbReference>
<keyword evidence="2" id="KW-1185">Reference proteome</keyword>
<dbReference type="PANTHER" id="PTHR35179:SF2">
    <property type="entry name" value="START DOMAIN-CONTAINING PROTEIN"/>
    <property type="match status" value="1"/>
</dbReference>
<sequence>MPQSSIYAGTKTLLHEISLGAIQPDLSLPVSPKDLSFPTSYDLGPTRLVVPGSPPAWTPQDLPIVLPADSPAVDPRTVLPSCPLDALFRAIQITSPDLALDEFDLITDRKNLRALFDFIQNKKGDPHRIEAELVGGTLLFYLGWSASSYTNFPNRPTYGMNFERMFTGPLSEGTIQHNRVVTYVFGGLKVMVKYQADACLVSASPAVSTPPQRVPSAADVTPFGLHVITSGSLVPLRP</sequence>
<dbReference type="PANTHER" id="PTHR35179">
    <property type="entry name" value="PROTEIN CBG02620"/>
    <property type="match status" value="1"/>
</dbReference>
<accession>A0A9P3UIR4</accession>
<dbReference type="OrthoDB" id="420564at2759"/>
<protein>
    <submittedName>
        <fullName evidence="1">Uncharacterized protein</fullName>
    </submittedName>
</protein>
<proteinExistence type="predicted"/>
<evidence type="ECO:0000313" key="1">
    <source>
        <dbReference type="EMBL" id="GLB34557.1"/>
    </source>
</evidence>